<dbReference type="Proteomes" id="UP000654257">
    <property type="component" value="Unassembled WGS sequence"/>
</dbReference>
<sequence>MSGDRDQVSLSEEATAQCVAACDQYVTGLQSIADATRYMVKAESFGTLPSGQALGKKFFDLASGSNQSFEQVIQQHIDVIQRLREVFVQAGAGYQAAEDSNTALLENSIK</sequence>
<protein>
    <submittedName>
        <fullName evidence="1">Uncharacterized protein</fullName>
    </submittedName>
</protein>
<reference evidence="1" key="2">
    <citation type="submission" date="2020-09" db="EMBL/GenBank/DDBJ databases">
        <authorList>
            <person name="Sun Q."/>
            <person name="Sedlacek I."/>
        </authorList>
    </citation>
    <scope>NUCLEOTIDE SEQUENCE</scope>
    <source>
        <strain evidence="1">CCM 7905</strain>
    </source>
</reference>
<dbReference type="AlphaFoldDB" id="A0A917FPW9"/>
<gene>
    <name evidence="1" type="ORF">GCM10007304_10520</name>
</gene>
<dbReference type="RefSeq" id="WP_188543590.1">
    <property type="nucleotide sequence ID" value="NZ_BMCU01000001.1"/>
</dbReference>
<evidence type="ECO:0000313" key="1">
    <source>
        <dbReference type="EMBL" id="GGF98397.1"/>
    </source>
</evidence>
<reference evidence="1" key="1">
    <citation type="journal article" date="2014" name="Int. J. Syst. Evol. Microbiol.">
        <title>Complete genome sequence of Corynebacterium casei LMG S-19264T (=DSM 44701T), isolated from a smear-ripened cheese.</title>
        <authorList>
            <consortium name="US DOE Joint Genome Institute (JGI-PGF)"/>
            <person name="Walter F."/>
            <person name="Albersmeier A."/>
            <person name="Kalinowski J."/>
            <person name="Ruckert C."/>
        </authorList>
    </citation>
    <scope>NUCLEOTIDE SEQUENCE</scope>
    <source>
        <strain evidence="1">CCM 7905</strain>
    </source>
</reference>
<organism evidence="1 2">
    <name type="scientific">Rhodococcoides trifolii</name>
    <dbReference type="NCBI Taxonomy" id="908250"/>
    <lineage>
        <taxon>Bacteria</taxon>
        <taxon>Bacillati</taxon>
        <taxon>Actinomycetota</taxon>
        <taxon>Actinomycetes</taxon>
        <taxon>Mycobacteriales</taxon>
        <taxon>Nocardiaceae</taxon>
        <taxon>Rhodococcoides</taxon>
    </lineage>
</organism>
<name>A0A917FPW9_9NOCA</name>
<evidence type="ECO:0000313" key="2">
    <source>
        <dbReference type="Proteomes" id="UP000654257"/>
    </source>
</evidence>
<keyword evidence="2" id="KW-1185">Reference proteome</keyword>
<dbReference type="EMBL" id="BMCU01000001">
    <property type="protein sequence ID" value="GGF98397.1"/>
    <property type="molecule type" value="Genomic_DNA"/>
</dbReference>
<comment type="caution">
    <text evidence="1">The sequence shown here is derived from an EMBL/GenBank/DDBJ whole genome shotgun (WGS) entry which is preliminary data.</text>
</comment>
<accession>A0A917FPW9</accession>
<proteinExistence type="predicted"/>